<dbReference type="AlphaFoldDB" id="A0AAE0Z0L6"/>
<comment type="caution">
    <text evidence="2">The sequence shown here is derived from an EMBL/GenBank/DDBJ whole genome shotgun (WGS) entry which is preliminary data.</text>
</comment>
<evidence type="ECO:0000313" key="3">
    <source>
        <dbReference type="Proteomes" id="UP001283361"/>
    </source>
</evidence>
<accession>A0AAE0Z0L6</accession>
<dbReference type="EMBL" id="JAWDGP010004972">
    <property type="protein sequence ID" value="KAK3760505.1"/>
    <property type="molecule type" value="Genomic_DNA"/>
</dbReference>
<feature type="domain" description="DUF7869" evidence="1">
    <location>
        <begin position="73"/>
        <end position="149"/>
    </location>
</feature>
<gene>
    <name evidence="2" type="ORF">RRG08_022790</name>
</gene>
<dbReference type="PANTHER" id="PTHR34415">
    <property type="entry name" value="INTEGRASE CATALYTIC DOMAIN-CONTAINING PROTEIN"/>
    <property type="match status" value="1"/>
</dbReference>
<organism evidence="2 3">
    <name type="scientific">Elysia crispata</name>
    <name type="common">lettuce slug</name>
    <dbReference type="NCBI Taxonomy" id="231223"/>
    <lineage>
        <taxon>Eukaryota</taxon>
        <taxon>Metazoa</taxon>
        <taxon>Spiralia</taxon>
        <taxon>Lophotrochozoa</taxon>
        <taxon>Mollusca</taxon>
        <taxon>Gastropoda</taxon>
        <taxon>Heterobranchia</taxon>
        <taxon>Euthyneura</taxon>
        <taxon>Panpulmonata</taxon>
        <taxon>Sacoglossa</taxon>
        <taxon>Placobranchoidea</taxon>
        <taxon>Plakobranchidae</taxon>
        <taxon>Elysia</taxon>
    </lineage>
</organism>
<evidence type="ECO:0000259" key="1">
    <source>
        <dbReference type="Pfam" id="PF25273"/>
    </source>
</evidence>
<protein>
    <recommendedName>
        <fullName evidence="1">DUF7869 domain-containing protein</fullName>
    </recommendedName>
</protein>
<dbReference type="Pfam" id="PF25273">
    <property type="entry name" value="DUF7869"/>
    <property type="match status" value="1"/>
</dbReference>
<dbReference type="InterPro" id="IPR057191">
    <property type="entry name" value="DUF7869"/>
</dbReference>
<sequence length="297" mass="33995">MQKVILLPKMTLKEHFFVSRLVTFNETFASLNNTTDYVVLWHEGIAGRCASDVASAYMKCINLCEKDNVVFWADNCTGQNKNWVLFTALCWCVNQNWGPKTITLKFLERGHTFMRADSIHGNIGSAMRKRPNIYTFDDFVDVCDGSAKKIRPVTLGVHDFYEFEDGHRARTSKTVTLPLLNKVKVIKFQSGSRSMWFINNFNGQFEEVDFLKVREAETSNNFRFMPPNGEGLLVDLAPESTPLDAFRALFTQQVVTFMLEAINAYARHRCQLNNPARRQYLPTGTLSQSPNFTSSWL</sequence>
<proteinExistence type="predicted"/>
<evidence type="ECO:0000313" key="2">
    <source>
        <dbReference type="EMBL" id="KAK3760505.1"/>
    </source>
</evidence>
<name>A0AAE0Z0L6_9GAST</name>
<reference evidence="2" key="1">
    <citation type="journal article" date="2023" name="G3 (Bethesda)">
        <title>A reference genome for the long-term kleptoplast-retaining sea slug Elysia crispata morphotype clarki.</title>
        <authorList>
            <person name="Eastman K.E."/>
            <person name="Pendleton A.L."/>
            <person name="Shaikh M.A."/>
            <person name="Suttiyut T."/>
            <person name="Ogas R."/>
            <person name="Tomko P."/>
            <person name="Gavelis G."/>
            <person name="Widhalm J.R."/>
            <person name="Wisecaver J.H."/>
        </authorList>
    </citation>
    <scope>NUCLEOTIDE SEQUENCE</scope>
    <source>
        <strain evidence="2">ECLA1</strain>
    </source>
</reference>
<dbReference type="PANTHER" id="PTHR34415:SF1">
    <property type="entry name" value="INTEGRASE CATALYTIC DOMAIN-CONTAINING PROTEIN"/>
    <property type="match status" value="1"/>
</dbReference>
<keyword evidence="3" id="KW-1185">Reference proteome</keyword>
<dbReference type="Proteomes" id="UP001283361">
    <property type="component" value="Unassembled WGS sequence"/>
</dbReference>